<keyword evidence="4 9" id="KW-0812">Transmembrane</keyword>
<evidence type="ECO:0000256" key="4">
    <source>
        <dbReference type="ARBA" id="ARBA00022692"/>
    </source>
</evidence>
<dbReference type="Proteomes" id="UP000054248">
    <property type="component" value="Unassembled WGS sequence"/>
</dbReference>
<keyword evidence="5" id="KW-0809">Transit peptide</keyword>
<evidence type="ECO:0000256" key="2">
    <source>
        <dbReference type="ARBA" id="ARBA00010867"/>
    </source>
</evidence>
<keyword evidence="9" id="KW-0653">Protein transport</keyword>
<comment type="similarity">
    <text evidence="2 9">Belongs to the TIM21 family.</text>
</comment>
<dbReference type="AlphaFoldDB" id="A0A0C3Q5A5"/>
<dbReference type="InterPro" id="IPR013261">
    <property type="entry name" value="Tim21"/>
</dbReference>
<feature type="transmembrane region" description="Helical" evidence="9">
    <location>
        <begin position="131"/>
        <end position="150"/>
    </location>
</feature>
<dbReference type="OrthoDB" id="436405at2759"/>
<dbReference type="STRING" id="1051891.A0A0C3Q5A5"/>
<keyword evidence="9" id="KW-0813">Transport</keyword>
<dbReference type="InterPro" id="IPR038552">
    <property type="entry name" value="Tim21_IMS_sf"/>
</dbReference>
<evidence type="ECO:0000313" key="12">
    <source>
        <dbReference type="Proteomes" id="UP000054248"/>
    </source>
</evidence>
<evidence type="ECO:0000256" key="3">
    <source>
        <dbReference type="ARBA" id="ARBA00020726"/>
    </source>
</evidence>
<dbReference type="Pfam" id="PF08294">
    <property type="entry name" value="TIM21"/>
    <property type="match status" value="1"/>
</dbReference>
<dbReference type="EMBL" id="KN823306">
    <property type="protein sequence ID" value="KIO18179.1"/>
    <property type="molecule type" value="Genomic_DNA"/>
</dbReference>
<evidence type="ECO:0000256" key="9">
    <source>
        <dbReference type="RuleBase" id="RU367142"/>
    </source>
</evidence>
<evidence type="ECO:0000256" key="10">
    <source>
        <dbReference type="SAM" id="MobiDB-lite"/>
    </source>
</evidence>
<comment type="subunit">
    <text evidence="9">Component of the TIM23 complex.</text>
</comment>
<keyword evidence="9" id="KW-0999">Mitochondrion inner membrane</keyword>
<dbReference type="GO" id="GO:0030150">
    <property type="term" value="P:protein import into mitochondrial matrix"/>
    <property type="evidence" value="ECO:0007669"/>
    <property type="project" value="UniProtKB-UniRule"/>
</dbReference>
<feature type="region of interest" description="Disordered" evidence="10">
    <location>
        <begin position="51"/>
        <end position="117"/>
    </location>
</feature>
<sequence length="393" mass="42970">MKHNPALIQLLSRSSRSPQHRLLRPLFSPNHPLRYSSERPSKLPAAECRRHLATHRESPASSLLSQFPNSHGGGSPSSSSNTRSGFAGGADTLGPFPLGIRNPNDAKGKQKSWRELSTSGKVARGTARTTNLTVILIGGAFTCVLAYALATELFAKNSPTRLYDDACQKLNASPEVARYLSPPLKFHINAPSPNAPRHRNRHVSSQLAVDSSGREHLLLHFYVEATAPQASSPEAADSLPALSDLTLESVSEWSAETWNDVVDSSKRAFAYLVGIRLADSQQAEQPRSPAPSPVRQTDIGKPKKDASTVWSFAGLFSGLRGMSTPSTDSSEARAHVEWTEGEVHADLVKDDEGNFKYRYLLVDIPHSRMRKPLRIYVEKGAGFREGEGVFMWG</sequence>
<feature type="compositionally biased region" description="Polar residues" evidence="10">
    <location>
        <begin position="59"/>
        <end position="69"/>
    </location>
</feature>
<dbReference type="HOGENOM" id="CLU_048924_0_0_1"/>
<keyword evidence="8 9" id="KW-0472">Membrane</keyword>
<evidence type="ECO:0000256" key="6">
    <source>
        <dbReference type="ARBA" id="ARBA00022989"/>
    </source>
</evidence>
<gene>
    <name evidence="11" type="ORF">M407DRAFT_84219</name>
</gene>
<reference evidence="12" key="2">
    <citation type="submission" date="2015-01" db="EMBL/GenBank/DDBJ databases">
        <title>Evolutionary Origins and Diversification of the Mycorrhizal Mutualists.</title>
        <authorList>
            <consortium name="DOE Joint Genome Institute"/>
            <consortium name="Mycorrhizal Genomics Consortium"/>
            <person name="Kohler A."/>
            <person name="Kuo A."/>
            <person name="Nagy L.G."/>
            <person name="Floudas D."/>
            <person name="Copeland A."/>
            <person name="Barry K.W."/>
            <person name="Cichocki N."/>
            <person name="Veneault-Fourrey C."/>
            <person name="LaButti K."/>
            <person name="Lindquist E.A."/>
            <person name="Lipzen A."/>
            <person name="Lundell T."/>
            <person name="Morin E."/>
            <person name="Murat C."/>
            <person name="Riley R."/>
            <person name="Ohm R."/>
            <person name="Sun H."/>
            <person name="Tunlid A."/>
            <person name="Henrissat B."/>
            <person name="Grigoriev I.V."/>
            <person name="Hibbett D.S."/>
            <person name="Martin F."/>
        </authorList>
    </citation>
    <scope>NUCLEOTIDE SEQUENCE [LARGE SCALE GENOMIC DNA]</scope>
    <source>
        <strain evidence="12">MUT 4182</strain>
    </source>
</reference>
<feature type="region of interest" description="Disordered" evidence="10">
    <location>
        <begin position="280"/>
        <end position="302"/>
    </location>
</feature>
<reference evidence="11 12" key="1">
    <citation type="submission" date="2014-04" db="EMBL/GenBank/DDBJ databases">
        <authorList>
            <consortium name="DOE Joint Genome Institute"/>
            <person name="Kuo A."/>
            <person name="Girlanda M."/>
            <person name="Perotto S."/>
            <person name="Kohler A."/>
            <person name="Nagy L.G."/>
            <person name="Floudas D."/>
            <person name="Copeland A."/>
            <person name="Barry K.W."/>
            <person name="Cichocki N."/>
            <person name="Veneault-Fourrey C."/>
            <person name="LaButti K."/>
            <person name="Lindquist E.A."/>
            <person name="Lipzen A."/>
            <person name="Lundell T."/>
            <person name="Morin E."/>
            <person name="Murat C."/>
            <person name="Sun H."/>
            <person name="Tunlid A."/>
            <person name="Henrissat B."/>
            <person name="Grigoriev I.V."/>
            <person name="Hibbett D.S."/>
            <person name="Martin F."/>
            <person name="Nordberg H.P."/>
            <person name="Cantor M.N."/>
            <person name="Hua S.X."/>
        </authorList>
    </citation>
    <scope>NUCLEOTIDE SEQUENCE [LARGE SCALE GENOMIC DNA]</scope>
    <source>
        <strain evidence="11 12">MUT 4182</strain>
    </source>
</reference>
<name>A0A0C3Q5A5_9AGAM</name>
<feature type="compositionally biased region" description="Basic and acidic residues" evidence="10">
    <location>
        <begin position="104"/>
        <end position="114"/>
    </location>
</feature>
<keyword evidence="7 9" id="KW-0496">Mitochondrion</keyword>
<feature type="compositionally biased region" description="Low complexity" evidence="10">
    <location>
        <begin position="76"/>
        <end position="85"/>
    </location>
</feature>
<comment type="subcellular location">
    <subcellularLocation>
        <location evidence="9">Mitochondrion inner membrane</location>
        <topology evidence="9">Single-pass membrane protein</topology>
    </subcellularLocation>
    <subcellularLocation>
        <location evidence="1">Mitochondrion membrane</location>
        <topology evidence="1">Single-pass membrane protein</topology>
    </subcellularLocation>
</comment>
<dbReference type="PANTHER" id="PTHR13032:SF6">
    <property type="entry name" value="MITOCHONDRIAL IMPORT INNER MEMBRANE TRANSLOCASE SUBUNIT TIM21"/>
    <property type="match status" value="1"/>
</dbReference>
<comment type="function">
    <text evidence="9">Essential component of the TIM23 complex, a complex that mediates the translocation of transit peptide-containing proteins across the mitochondrial inner membrane.</text>
</comment>
<evidence type="ECO:0000256" key="1">
    <source>
        <dbReference type="ARBA" id="ARBA00004304"/>
    </source>
</evidence>
<proteinExistence type="inferred from homology"/>
<evidence type="ECO:0000313" key="11">
    <source>
        <dbReference type="EMBL" id="KIO18179.1"/>
    </source>
</evidence>
<accession>A0A0C3Q5A5</accession>
<dbReference type="PANTHER" id="PTHR13032">
    <property type="entry name" value="MITOCHONDRIAL IMPORT INNER MEMBRANE TRANSLOCASE SUBUNIT TIM21"/>
    <property type="match status" value="1"/>
</dbReference>
<keyword evidence="9" id="KW-0811">Translocation</keyword>
<keyword evidence="6 9" id="KW-1133">Transmembrane helix</keyword>
<evidence type="ECO:0000256" key="5">
    <source>
        <dbReference type="ARBA" id="ARBA00022946"/>
    </source>
</evidence>
<keyword evidence="12" id="KW-1185">Reference proteome</keyword>
<protein>
    <recommendedName>
        <fullName evidence="3 9">Mitochondrial import inner membrane translocase subunit Tim21</fullName>
    </recommendedName>
</protein>
<dbReference type="GO" id="GO:0005744">
    <property type="term" value="C:TIM23 mitochondrial import inner membrane translocase complex"/>
    <property type="evidence" value="ECO:0007669"/>
    <property type="project" value="UniProtKB-UniRule"/>
</dbReference>
<feature type="region of interest" description="Disordered" evidence="10">
    <location>
        <begin position="24"/>
        <end position="43"/>
    </location>
</feature>
<evidence type="ECO:0000256" key="8">
    <source>
        <dbReference type="ARBA" id="ARBA00023136"/>
    </source>
</evidence>
<organism evidence="11 12">
    <name type="scientific">Tulasnella calospora MUT 4182</name>
    <dbReference type="NCBI Taxonomy" id="1051891"/>
    <lineage>
        <taxon>Eukaryota</taxon>
        <taxon>Fungi</taxon>
        <taxon>Dikarya</taxon>
        <taxon>Basidiomycota</taxon>
        <taxon>Agaricomycotina</taxon>
        <taxon>Agaricomycetes</taxon>
        <taxon>Cantharellales</taxon>
        <taxon>Tulasnellaceae</taxon>
        <taxon>Tulasnella</taxon>
    </lineage>
</organism>
<dbReference type="Gene3D" id="3.10.450.320">
    <property type="entry name" value="Mitochondrial import inner membrane translocase subunit Tim21"/>
    <property type="match status" value="1"/>
</dbReference>
<evidence type="ECO:0000256" key="7">
    <source>
        <dbReference type="ARBA" id="ARBA00023128"/>
    </source>
</evidence>